<dbReference type="SUPFAM" id="SSF55729">
    <property type="entry name" value="Acyl-CoA N-acyltransferases (Nat)"/>
    <property type="match status" value="1"/>
</dbReference>
<dbReference type="CDD" id="cd04301">
    <property type="entry name" value="NAT_SF"/>
    <property type="match status" value="1"/>
</dbReference>
<protein>
    <submittedName>
        <fullName evidence="4">Aminoglycoside 6'-N-acetyltransferase I</fullName>
        <ecNumber evidence="4">2.3.1.82</ecNumber>
    </submittedName>
</protein>
<dbReference type="PROSITE" id="PS51186">
    <property type="entry name" value="GNAT"/>
    <property type="match status" value="1"/>
</dbReference>
<dbReference type="Gene3D" id="3.40.630.30">
    <property type="match status" value="1"/>
</dbReference>
<dbReference type="Pfam" id="PF00583">
    <property type="entry name" value="Acetyltransf_1"/>
    <property type="match status" value="1"/>
</dbReference>
<organism evidence="4 5">
    <name type="scientific">Streptococcus rupicaprae</name>
    <dbReference type="NCBI Taxonomy" id="759619"/>
    <lineage>
        <taxon>Bacteria</taxon>
        <taxon>Bacillati</taxon>
        <taxon>Bacillota</taxon>
        <taxon>Bacilli</taxon>
        <taxon>Lactobacillales</taxon>
        <taxon>Streptococcaceae</taxon>
        <taxon>Streptococcus</taxon>
    </lineage>
</organism>
<keyword evidence="2 4" id="KW-0012">Acyltransferase</keyword>
<dbReference type="Proteomes" id="UP001549122">
    <property type="component" value="Unassembled WGS sequence"/>
</dbReference>
<dbReference type="RefSeq" id="WP_354364556.1">
    <property type="nucleotide sequence ID" value="NZ_JBEPLO010000006.1"/>
</dbReference>
<sequence length="140" mass="15678">MIEPVTSNTVTHWADLASQLWSPEPQDLVADFLAGRFSYEFLFWQNGRAVAFMSLSIRTDYVEGAKGSPVAFLEGVFVLPSYRRQGLARKLVTFAREWAKGQGLSQIASNYALDNQASHFCHQALGFQEVSRTVNVIQDC</sequence>
<evidence type="ECO:0000313" key="5">
    <source>
        <dbReference type="Proteomes" id="UP001549122"/>
    </source>
</evidence>
<dbReference type="InterPro" id="IPR000182">
    <property type="entry name" value="GNAT_dom"/>
</dbReference>
<accession>A0ABV2FGM6</accession>
<evidence type="ECO:0000313" key="4">
    <source>
        <dbReference type="EMBL" id="MET3557699.1"/>
    </source>
</evidence>
<gene>
    <name evidence="4" type="ORF">ABID29_000809</name>
</gene>
<reference evidence="4 5" key="1">
    <citation type="submission" date="2024-06" db="EMBL/GenBank/DDBJ databases">
        <title>Genomic Encyclopedia of Type Strains, Phase IV (KMG-IV): sequencing the most valuable type-strain genomes for metagenomic binning, comparative biology and taxonomic classification.</title>
        <authorList>
            <person name="Goeker M."/>
        </authorList>
    </citation>
    <scope>NUCLEOTIDE SEQUENCE [LARGE SCALE GENOMIC DNA]</scope>
    <source>
        <strain evidence="4 5">DSM 28303</strain>
    </source>
</reference>
<name>A0ABV2FGM6_9STRE</name>
<evidence type="ECO:0000256" key="2">
    <source>
        <dbReference type="ARBA" id="ARBA00023315"/>
    </source>
</evidence>
<dbReference type="InterPro" id="IPR050832">
    <property type="entry name" value="Bact_Acetyltransf"/>
</dbReference>
<dbReference type="EC" id="2.3.1.82" evidence="4"/>
<keyword evidence="5" id="KW-1185">Reference proteome</keyword>
<dbReference type="InterPro" id="IPR016181">
    <property type="entry name" value="Acyl_CoA_acyltransferase"/>
</dbReference>
<comment type="caution">
    <text evidence="4">The sequence shown here is derived from an EMBL/GenBank/DDBJ whole genome shotgun (WGS) entry which is preliminary data.</text>
</comment>
<dbReference type="PANTHER" id="PTHR43877">
    <property type="entry name" value="AMINOALKYLPHOSPHONATE N-ACETYLTRANSFERASE-RELATED-RELATED"/>
    <property type="match status" value="1"/>
</dbReference>
<feature type="domain" description="N-acetyltransferase" evidence="3">
    <location>
        <begin position="1"/>
        <end position="140"/>
    </location>
</feature>
<keyword evidence="1 4" id="KW-0808">Transferase</keyword>
<proteinExistence type="predicted"/>
<evidence type="ECO:0000259" key="3">
    <source>
        <dbReference type="PROSITE" id="PS51186"/>
    </source>
</evidence>
<dbReference type="EMBL" id="JBEPLO010000006">
    <property type="protein sequence ID" value="MET3557699.1"/>
    <property type="molecule type" value="Genomic_DNA"/>
</dbReference>
<evidence type="ECO:0000256" key="1">
    <source>
        <dbReference type="ARBA" id="ARBA00022679"/>
    </source>
</evidence>
<dbReference type="GO" id="GO:0047663">
    <property type="term" value="F:aminoglycoside 6'-N-acetyltransferase activity"/>
    <property type="evidence" value="ECO:0007669"/>
    <property type="project" value="UniProtKB-EC"/>
</dbReference>